<feature type="domain" description="AAA+ ATPase" evidence="4">
    <location>
        <begin position="98"/>
        <end position="231"/>
    </location>
</feature>
<evidence type="ECO:0000313" key="6">
    <source>
        <dbReference type="Proteomes" id="UP000307244"/>
    </source>
</evidence>
<dbReference type="Pfam" id="PF01695">
    <property type="entry name" value="IstB_IS21"/>
    <property type="match status" value="1"/>
</dbReference>
<evidence type="ECO:0000313" key="5">
    <source>
        <dbReference type="EMBL" id="TKC07680.1"/>
    </source>
</evidence>
<dbReference type="InterPro" id="IPR028350">
    <property type="entry name" value="DNAC/IstB-like"/>
</dbReference>
<gene>
    <name evidence="5" type="ORF">FA047_10635</name>
</gene>
<dbReference type="EMBL" id="SWBQ01000002">
    <property type="protein sequence ID" value="TKC07680.1"/>
    <property type="molecule type" value="Genomic_DNA"/>
</dbReference>
<dbReference type="InterPro" id="IPR047661">
    <property type="entry name" value="IstB"/>
</dbReference>
<comment type="caution">
    <text evidence="5">The sequence shown here is derived from an EMBL/GenBank/DDBJ whole genome shotgun (WGS) entry which is preliminary data.</text>
</comment>
<dbReference type="InterPro" id="IPR027417">
    <property type="entry name" value="P-loop_NTPase"/>
</dbReference>
<accession>A0A4U1CKU3</accession>
<dbReference type="SMART" id="SM00382">
    <property type="entry name" value="AAA"/>
    <property type="match status" value="1"/>
</dbReference>
<dbReference type="PANTHER" id="PTHR30050">
    <property type="entry name" value="CHROMOSOMAL REPLICATION INITIATOR PROTEIN DNAA"/>
    <property type="match status" value="1"/>
</dbReference>
<dbReference type="CDD" id="cd00009">
    <property type="entry name" value="AAA"/>
    <property type="match status" value="1"/>
</dbReference>
<organism evidence="5 6">
    <name type="scientific">Pedobacter frigoris</name>
    <dbReference type="NCBI Taxonomy" id="2571272"/>
    <lineage>
        <taxon>Bacteria</taxon>
        <taxon>Pseudomonadati</taxon>
        <taxon>Bacteroidota</taxon>
        <taxon>Sphingobacteriia</taxon>
        <taxon>Sphingobacteriales</taxon>
        <taxon>Sphingobacteriaceae</taxon>
        <taxon>Pedobacter</taxon>
    </lineage>
</organism>
<dbReference type="RefSeq" id="WP_136836009.1">
    <property type="nucleotide sequence ID" value="NZ_SWBQ01000002.1"/>
</dbReference>
<dbReference type="SUPFAM" id="SSF52540">
    <property type="entry name" value="P-loop containing nucleoside triphosphate hydrolases"/>
    <property type="match status" value="1"/>
</dbReference>
<dbReference type="PANTHER" id="PTHR30050:SF4">
    <property type="entry name" value="ATP-BINDING PROTEIN RV3427C IN INSERTION SEQUENCE-RELATED"/>
    <property type="match status" value="1"/>
</dbReference>
<sequence>MNNSDTLDKLKSLRLMGMYHAFQTNLERGKTSGYTPDQLLGELVDAEYEDRMNRKIGRLIESAKFRYKASIEQLNFSKDRQLDRTQIMRLAECGFVEKHENILITGPTGIGKSYIASAIGHQACAKGYRVMYWSAPKLFTRLKQARADNSYTKEVSKISKAEVLIMDDFGLHPLDSQSRLMLMEVVEDLHGRSSMIFTSQLPVSAWFEMIGERTIADAVLDRIVHDAHRIEAAGESMRKVRQNLQTIHLADFKHIKGLSIRI</sequence>
<dbReference type="InterPro" id="IPR003593">
    <property type="entry name" value="AAA+_ATPase"/>
</dbReference>
<evidence type="ECO:0000259" key="4">
    <source>
        <dbReference type="SMART" id="SM00382"/>
    </source>
</evidence>
<proteinExistence type="inferred from homology"/>
<dbReference type="GO" id="GO:0006260">
    <property type="term" value="P:DNA replication"/>
    <property type="evidence" value="ECO:0007669"/>
    <property type="project" value="TreeGrafter"/>
</dbReference>
<dbReference type="NCBIfam" id="NF038214">
    <property type="entry name" value="IS21_help_AAA"/>
    <property type="match status" value="1"/>
</dbReference>
<dbReference type="OrthoDB" id="8064373at2"/>
<dbReference type="InterPro" id="IPR002611">
    <property type="entry name" value="IstB_ATP-bd"/>
</dbReference>
<evidence type="ECO:0000256" key="3">
    <source>
        <dbReference type="ARBA" id="ARBA00022840"/>
    </source>
</evidence>
<keyword evidence="3" id="KW-0067">ATP-binding</keyword>
<dbReference type="PIRSF" id="PIRSF003073">
    <property type="entry name" value="DNAC_TnpB_IstB"/>
    <property type="match status" value="1"/>
</dbReference>
<evidence type="ECO:0000256" key="1">
    <source>
        <dbReference type="ARBA" id="ARBA00008059"/>
    </source>
</evidence>
<dbReference type="GO" id="GO:0005524">
    <property type="term" value="F:ATP binding"/>
    <property type="evidence" value="ECO:0007669"/>
    <property type="project" value="UniProtKB-KW"/>
</dbReference>
<protein>
    <submittedName>
        <fullName evidence="5">AAA family ATPase</fullName>
    </submittedName>
</protein>
<comment type="similarity">
    <text evidence="1">Belongs to the IS21/IS1162 putative ATP-binding protein family.</text>
</comment>
<keyword evidence="2" id="KW-0547">Nucleotide-binding</keyword>
<dbReference type="Proteomes" id="UP000307244">
    <property type="component" value="Unassembled WGS sequence"/>
</dbReference>
<dbReference type="AlphaFoldDB" id="A0A4U1CKU3"/>
<name>A0A4U1CKU3_9SPHI</name>
<keyword evidence="6" id="KW-1185">Reference proteome</keyword>
<dbReference type="Gene3D" id="3.40.50.300">
    <property type="entry name" value="P-loop containing nucleotide triphosphate hydrolases"/>
    <property type="match status" value="1"/>
</dbReference>
<reference evidence="5 6" key="1">
    <citation type="submission" date="2019-04" db="EMBL/GenBank/DDBJ databases">
        <title>Pedobacter sp. RP-3-15 sp. nov., isolated from Arctic soil.</title>
        <authorList>
            <person name="Dahal R.H."/>
            <person name="Kim D.-U."/>
        </authorList>
    </citation>
    <scope>NUCLEOTIDE SEQUENCE [LARGE SCALE GENOMIC DNA]</scope>
    <source>
        <strain evidence="5 6">RP-3-15</strain>
    </source>
</reference>
<evidence type="ECO:0000256" key="2">
    <source>
        <dbReference type="ARBA" id="ARBA00022741"/>
    </source>
</evidence>